<comment type="caution">
    <text evidence="1">The sequence shown here is derived from an EMBL/GenBank/DDBJ whole genome shotgun (WGS) entry which is preliminary data.</text>
</comment>
<proteinExistence type="predicted"/>
<protein>
    <submittedName>
        <fullName evidence="1">Uncharacterized protein</fullName>
    </submittedName>
</protein>
<dbReference type="InterPro" id="IPR054208">
    <property type="entry name" value="DUF6914"/>
</dbReference>
<dbReference type="Pfam" id="PF21858">
    <property type="entry name" value="DUF6914"/>
    <property type="match status" value="1"/>
</dbReference>
<name>A0A9N8K308_9PEZI</name>
<dbReference type="AlphaFoldDB" id="A0A9N8K308"/>
<organism evidence="1 2">
    <name type="scientific">Aureobasidium vineae</name>
    <dbReference type="NCBI Taxonomy" id="2773715"/>
    <lineage>
        <taxon>Eukaryota</taxon>
        <taxon>Fungi</taxon>
        <taxon>Dikarya</taxon>
        <taxon>Ascomycota</taxon>
        <taxon>Pezizomycotina</taxon>
        <taxon>Dothideomycetes</taxon>
        <taxon>Dothideomycetidae</taxon>
        <taxon>Dothideales</taxon>
        <taxon>Saccotheciaceae</taxon>
        <taxon>Aureobasidium</taxon>
    </lineage>
</organism>
<evidence type="ECO:0000313" key="1">
    <source>
        <dbReference type="EMBL" id="CAD0095776.1"/>
    </source>
</evidence>
<evidence type="ECO:0000313" key="2">
    <source>
        <dbReference type="Proteomes" id="UP000716446"/>
    </source>
</evidence>
<dbReference type="Proteomes" id="UP000716446">
    <property type="component" value="Unassembled WGS sequence"/>
</dbReference>
<sequence>MPSNKARLYVALYVRAGTAKMEGKEDTYHWAFLVGPKSDNNDARGVRYHARDRATQGADSAWAFEEAKTSMTPTQMILVRVLIAKIEDTDKLAQLLRQIPIRQGQQGWNCVAWIKEALSQLEMSKNILGTSVVGWVAVRDAAMTYCQRKRDQHRFDGTVQFDTSRVPTFDLIQEKETIV</sequence>
<dbReference type="EMBL" id="CAIJEN010000016">
    <property type="protein sequence ID" value="CAD0095776.1"/>
    <property type="molecule type" value="Genomic_DNA"/>
</dbReference>
<reference evidence="1" key="1">
    <citation type="submission" date="2020-06" db="EMBL/GenBank/DDBJ databases">
        <authorList>
            <person name="Onetto C."/>
        </authorList>
    </citation>
    <scope>NUCLEOTIDE SEQUENCE</scope>
</reference>
<accession>A0A9N8K308</accession>
<gene>
    <name evidence="1" type="ORF">AWRI4619_LOCUS9000</name>
</gene>
<keyword evidence="2" id="KW-1185">Reference proteome</keyword>